<dbReference type="SUPFAM" id="SSF46785">
    <property type="entry name" value="Winged helix' DNA-binding domain"/>
    <property type="match status" value="1"/>
</dbReference>
<dbReference type="InterPro" id="IPR038723">
    <property type="entry name" value="ArnR1-like_HTH"/>
</dbReference>
<evidence type="ECO:0000313" key="2">
    <source>
        <dbReference type="EMBL" id="PSN91266.1"/>
    </source>
</evidence>
<dbReference type="InterPro" id="IPR036390">
    <property type="entry name" value="WH_DNA-bd_sf"/>
</dbReference>
<evidence type="ECO:0000313" key="3">
    <source>
        <dbReference type="Proteomes" id="UP000240322"/>
    </source>
</evidence>
<gene>
    <name evidence="2" type="ORF">B9Q03_04670</name>
</gene>
<dbReference type="InterPro" id="IPR036388">
    <property type="entry name" value="WH-like_DNA-bd_sf"/>
</dbReference>
<name>A0A2R6AY27_9ARCH</name>
<protein>
    <recommendedName>
        <fullName evidence="1">ArnR1-like winged helix-turn-helix domain-containing protein</fullName>
    </recommendedName>
</protein>
<organism evidence="2 3">
    <name type="scientific">Candidatus Marsarchaeota G2 archaeon OSP_D</name>
    <dbReference type="NCBI Taxonomy" id="1978157"/>
    <lineage>
        <taxon>Archaea</taxon>
        <taxon>Candidatus Marsarchaeota</taxon>
        <taxon>Candidatus Marsarchaeota group 2</taxon>
    </lineage>
</organism>
<feature type="domain" description="ArnR1-like winged helix-turn-helix" evidence="1">
    <location>
        <begin position="15"/>
        <end position="87"/>
    </location>
</feature>
<comment type="caution">
    <text evidence="2">The sequence shown here is derived from an EMBL/GenBank/DDBJ whole genome shotgun (WGS) entry which is preliminary data.</text>
</comment>
<accession>A0A2R6AY27</accession>
<dbReference type="Pfam" id="PF14947">
    <property type="entry name" value="HTH_45"/>
    <property type="match status" value="1"/>
</dbReference>
<dbReference type="EMBL" id="NEXE01000030">
    <property type="protein sequence ID" value="PSN91266.1"/>
    <property type="molecule type" value="Genomic_DNA"/>
</dbReference>
<dbReference type="AlphaFoldDB" id="A0A2R6AY27"/>
<evidence type="ECO:0000259" key="1">
    <source>
        <dbReference type="Pfam" id="PF14947"/>
    </source>
</evidence>
<dbReference type="Proteomes" id="UP000240322">
    <property type="component" value="Unassembled WGS sequence"/>
</dbReference>
<reference evidence="2 3" key="1">
    <citation type="submission" date="2017-04" db="EMBL/GenBank/DDBJ databases">
        <title>Novel microbial lineages endemic to geothermal iron-oxide mats fill important gaps in the evolutionary history of Archaea.</title>
        <authorList>
            <person name="Jay Z.J."/>
            <person name="Beam J.P."/>
            <person name="Dlakic M."/>
            <person name="Rusch D.B."/>
            <person name="Kozubal M.A."/>
            <person name="Inskeep W.P."/>
        </authorList>
    </citation>
    <scope>NUCLEOTIDE SEQUENCE [LARGE SCALE GENOMIC DNA]</scope>
    <source>
        <strain evidence="2">OSP_D</strain>
    </source>
</reference>
<sequence>MFDPARALRVHKYKRRSSVEILYDILQAAVPGLRKTPLLFRVNLNPRILEKYLEFCIKNGLIAREGRIFKTTEKGLKFIESYKDYAEYSDKLEKISENLKAILQEKHIVQQTSGQ</sequence>
<proteinExistence type="predicted"/>
<dbReference type="Gene3D" id="1.10.10.10">
    <property type="entry name" value="Winged helix-like DNA-binding domain superfamily/Winged helix DNA-binding domain"/>
    <property type="match status" value="1"/>
</dbReference>